<dbReference type="EMBL" id="JACAGB010000027">
    <property type="protein sequence ID" value="KAF6301324.1"/>
    <property type="molecule type" value="Genomic_DNA"/>
</dbReference>
<dbReference type="Proteomes" id="UP000558488">
    <property type="component" value="Unassembled WGS sequence"/>
</dbReference>
<evidence type="ECO:0000313" key="3">
    <source>
        <dbReference type="Proteomes" id="UP000558488"/>
    </source>
</evidence>
<evidence type="ECO:0000256" key="1">
    <source>
        <dbReference type="SAM" id="MobiDB-lite"/>
    </source>
</evidence>
<feature type="region of interest" description="Disordered" evidence="1">
    <location>
        <begin position="1"/>
        <end position="107"/>
    </location>
</feature>
<gene>
    <name evidence="2" type="ORF">mPipKuh1_009332</name>
</gene>
<dbReference type="AlphaFoldDB" id="A0A7J7TKL1"/>
<comment type="caution">
    <text evidence="2">The sequence shown here is derived from an EMBL/GenBank/DDBJ whole genome shotgun (WGS) entry which is preliminary data.</text>
</comment>
<keyword evidence="3" id="KW-1185">Reference proteome</keyword>
<organism evidence="2 3">
    <name type="scientific">Pipistrellus kuhlii</name>
    <name type="common">Kuhl's pipistrelle</name>
    <dbReference type="NCBI Taxonomy" id="59472"/>
    <lineage>
        <taxon>Eukaryota</taxon>
        <taxon>Metazoa</taxon>
        <taxon>Chordata</taxon>
        <taxon>Craniata</taxon>
        <taxon>Vertebrata</taxon>
        <taxon>Euteleostomi</taxon>
        <taxon>Mammalia</taxon>
        <taxon>Eutheria</taxon>
        <taxon>Laurasiatheria</taxon>
        <taxon>Chiroptera</taxon>
        <taxon>Yangochiroptera</taxon>
        <taxon>Vespertilionidae</taxon>
        <taxon>Pipistrellus</taxon>
    </lineage>
</organism>
<feature type="compositionally biased region" description="Basic and acidic residues" evidence="1">
    <location>
        <begin position="73"/>
        <end position="88"/>
    </location>
</feature>
<sequence>MNENLEEQSMAEHKFHDPAPKKKKRWIGAKAILKFIRRKKGSSREQAEPSELNTSQPLQSQPEPLEATSRCSKRTEEQDACRGHEGKGSRPGSLESRRDAASDRSPGGLKALGACVSYPSSEPEFLQLPDGDSAGSSGPSWSEDTGALCVRGWRETKALVWSSWSDACFSVCSLPHAHLGCLDTGWTRGSGSGSLGWGPLRIGITVCGKPQDKIQRTPGPFQPQRDQSSLAVGVGCGI</sequence>
<protein>
    <submittedName>
        <fullName evidence="2">Uncharacterized protein</fullName>
    </submittedName>
</protein>
<feature type="compositionally biased region" description="Polar residues" evidence="1">
    <location>
        <begin position="51"/>
        <end position="62"/>
    </location>
</feature>
<name>A0A7J7TKL1_PIPKU</name>
<proteinExistence type="predicted"/>
<accession>A0A7J7TKL1</accession>
<reference evidence="2 3" key="1">
    <citation type="journal article" date="2020" name="Nature">
        <title>Six reference-quality genomes reveal evolution of bat adaptations.</title>
        <authorList>
            <person name="Jebb D."/>
            <person name="Huang Z."/>
            <person name="Pippel M."/>
            <person name="Hughes G.M."/>
            <person name="Lavrichenko K."/>
            <person name="Devanna P."/>
            <person name="Winkler S."/>
            <person name="Jermiin L.S."/>
            <person name="Skirmuntt E.C."/>
            <person name="Katzourakis A."/>
            <person name="Burkitt-Gray L."/>
            <person name="Ray D.A."/>
            <person name="Sullivan K.A.M."/>
            <person name="Roscito J.G."/>
            <person name="Kirilenko B.M."/>
            <person name="Davalos L.M."/>
            <person name="Corthals A.P."/>
            <person name="Power M.L."/>
            <person name="Jones G."/>
            <person name="Ransome R.D."/>
            <person name="Dechmann D.K.N."/>
            <person name="Locatelli A.G."/>
            <person name="Puechmaille S.J."/>
            <person name="Fedrigo O."/>
            <person name="Jarvis E.D."/>
            <person name="Hiller M."/>
            <person name="Vernes S.C."/>
            <person name="Myers E.W."/>
            <person name="Teeling E.C."/>
        </authorList>
    </citation>
    <scope>NUCLEOTIDE SEQUENCE [LARGE SCALE GENOMIC DNA]</scope>
    <source>
        <strain evidence="2">MPipKuh1</strain>
        <tissue evidence="2">Flight muscle</tissue>
    </source>
</reference>
<feature type="compositionally biased region" description="Basic and acidic residues" evidence="1">
    <location>
        <begin position="10"/>
        <end position="20"/>
    </location>
</feature>
<evidence type="ECO:0000313" key="2">
    <source>
        <dbReference type="EMBL" id="KAF6301324.1"/>
    </source>
</evidence>